<feature type="transmembrane region" description="Helical" evidence="1">
    <location>
        <begin position="118"/>
        <end position="138"/>
    </location>
</feature>
<feature type="transmembrane region" description="Helical" evidence="1">
    <location>
        <begin position="176"/>
        <end position="197"/>
    </location>
</feature>
<gene>
    <name evidence="2" type="ORF">EV644_1073</name>
</gene>
<comment type="caution">
    <text evidence="2">The sequence shown here is derived from an EMBL/GenBank/DDBJ whole genome shotgun (WGS) entry which is preliminary data.</text>
</comment>
<keyword evidence="1" id="KW-1133">Transmembrane helix</keyword>
<keyword evidence="1" id="KW-0812">Transmembrane</keyword>
<feature type="transmembrane region" description="Helical" evidence="1">
    <location>
        <begin position="39"/>
        <end position="64"/>
    </location>
</feature>
<keyword evidence="1" id="KW-0472">Membrane</keyword>
<dbReference type="EMBL" id="SLWM01000007">
    <property type="protein sequence ID" value="TCO21682.1"/>
    <property type="molecule type" value="Genomic_DNA"/>
</dbReference>
<dbReference type="InterPro" id="IPR009339">
    <property type="entry name" value="DUF998"/>
</dbReference>
<feature type="transmembrane region" description="Helical" evidence="1">
    <location>
        <begin position="71"/>
        <end position="89"/>
    </location>
</feature>
<feature type="transmembrane region" description="Helical" evidence="1">
    <location>
        <begin position="150"/>
        <end position="170"/>
    </location>
</feature>
<reference evidence="2 3" key="1">
    <citation type="journal article" date="2015" name="Stand. Genomic Sci.">
        <title>Genomic Encyclopedia of Bacterial and Archaeal Type Strains, Phase III: the genomes of soil and plant-associated and newly described type strains.</title>
        <authorList>
            <person name="Whitman W.B."/>
            <person name="Woyke T."/>
            <person name="Klenk H.P."/>
            <person name="Zhou Y."/>
            <person name="Lilburn T.G."/>
            <person name="Beck B.J."/>
            <person name="De Vos P."/>
            <person name="Vandamme P."/>
            <person name="Eisen J.A."/>
            <person name="Garrity G."/>
            <person name="Hugenholtz P."/>
            <person name="Kyrpides N.C."/>
        </authorList>
    </citation>
    <scope>NUCLEOTIDE SEQUENCE [LARGE SCALE GENOMIC DNA]</scope>
    <source>
        <strain evidence="2 3">VKM Ac-2538</strain>
    </source>
</reference>
<evidence type="ECO:0000313" key="3">
    <source>
        <dbReference type="Proteomes" id="UP000295818"/>
    </source>
</evidence>
<name>A0ABY2BLI5_9ACTN</name>
<dbReference type="Proteomes" id="UP000295818">
    <property type="component" value="Unassembled WGS sequence"/>
</dbReference>
<protein>
    <submittedName>
        <fullName evidence="2">Uncharacterized protein DUF998</fullName>
    </submittedName>
</protein>
<sequence length="209" mass="21880">MIGPIAFTIAWIVGAGVQDDYSVWREDISALAALDAQNAWIMITGFLLLGAGMVALGAGLAGALKGRPATVGSILVGVAGVGIIVAGLARNDCSSQLDACADRVDAGDVSWHHATHDLVSLVVFLALVAAALVFARVFRGDQSWRDLRTYSLITAVLGLVLLVLFVTGVAGSWNGLLQRVFVTVLFLWIAVLGARLIRLSRAQSAEPAT</sequence>
<evidence type="ECO:0000313" key="2">
    <source>
        <dbReference type="EMBL" id="TCO21682.1"/>
    </source>
</evidence>
<evidence type="ECO:0000256" key="1">
    <source>
        <dbReference type="SAM" id="Phobius"/>
    </source>
</evidence>
<dbReference type="Pfam" id="PF06197">
    <property type="entry name" value="DUF998"/>
    <property type="match status" value="1"/>
</dbReference>
<accession>A0ABY2BLI5</accession>
<keyword evidence="3" id="KW-1185">Reference proteome</keyword>
<proteinExistence type="predicted"/>
<organism evidence="2 3">
    <name type="scientific">Kribbella orskensis</name>
    <dbReference type="NCBI Taxonomy" id="2512216"/>
    <lineage>
        <taxon>Bacteria</taxon>
        <taxon>Bacillati</taxon>
        <taxon>Actinomycetota</taxon>
        <taxon>Actinomycetes</taxon>
        <taxon>Propionibacteriales</taxon>
        <taxon>Kribbellaceae</taxon>
        <taxon>Kribbella</taxon>
    </lineage>
</organism>